<dbReference type="AlphaFoldDB" id="A0A5Q0BHF4"/>
<dbReference type="InterPro" id="IPR011990">
    <property type="entry name" value="TPR-like_helical_dom_sf"/>
</dbReference>
<feature type="signal peptide" evidence="2">
    <location>
        <begin position="1"/>
        <end position="38"/>
    </location>
</feature>
<dbReference type="NCBIfam" id="TIGR02795">
    <property type="entry name" value="tol_pal_ybgF"/>
    <property type="match status" value="1"/>
</dbReference>
<dbReference type="InParanoid" id="A0A5Q0BHF4"/>
<organism evidence="6 7">
    <name type="scientific">Candidatus Methylospira mobilis</name>
    <dbReference type="NCBI Taxonomy" id="1808979"/>
    <lineage>
        <taxon>Bacteria</taxon>
        <taxon>Pseudomonadati</taxon>
        <taxon>Pseudomonadota</taxon>
        <taxon>Gammaproteobacteria</taxon>
        <taxon>Methylococcales</taxon>
        <taxon>Methylococcaceae</taxon>
        <taxon>Candidatus Methylospira</taxon>
    </lineage>
</organism>
<evidence type="ECO:0000259" key="4">
    <source>
        <dbReference type="Pfam" id="PF13525"/>
    </source>
</evidence>
<dbReference type="HAMAP" id="MF_02066">
    <property type="entry name" value="CpoB"/>
    <property type="match status" value="1"/>
</dbReference>
<keyword evidence="2" id="KW-0131">Cell cycle</keyword>
<dbReference type="Pfam" id="PF13525">
    <property type="entry name" value="YfiO"/>
    <property type="match status" value="1"/>
</dbReference>
<evidence type="ECO:0000259" key="5">
    <source>
        <dbReference type="Pfam" id="PF16331"/>
    </source>
</evidence>
<dbReference type="InterPro" id="IPR032519">
    <property type="entry name" value="YbgF_tri"/>
</dbReference>
<gene>
    <name evidence="6" type="primary">ybgF</name>
    <name evidence="2" type="synonym">cpoB</name>
    <name evidence="6" type="ORF">F6R98_02335</name>
</gene>
<dbReference type="SUPFAM" id="SSF48452">
    <property type="entry name" value="TPR-like"/>
    <property type="match status" value="1"/>
</dbReference>
<accession>A0A5Q0BHF4</accession>
<protein>
    <recommendedName>
        <fullName evidence="2">Cell division coordinator CpoB</fullName>
    </recommendedName>
</protein>
<dbReference type="Gene3D" id="1.20.5.110">
    <property type="match status" value="1"/>
</dbReference>
<reference evidence="6 7" key="1">
    <citation type="submission" date="2019-09" db="EMBL/GenBank/DDBJ databases">
        <title>Ecophysiology of the spiral-shaped methanotroph Methylospira mobilis as revealed by the complete genome sequence.</title>
        <authorList>
            <person name="Oshkin I.Y."/>
            <person name="Dedysh S.N."/>
            <person name="Miroshnikov K."/>
            <person name="Danilova O.V."/>
            <person name="Hakobyan A."/>
            <person name="Liesack W."/>
        </authorList>
    </citation>
    <scope>NUCLEOTIDE SEQUENCE [LARGE SCALE GENOMIC DNA]</scope>
    <source>
        <strain evidence="6 7">Shm1</strain>
    </source>
</reference>
<dbReference type="Proteomes" id="UP000325755">
    <property type="component" value="Chromosome"/>
</dbReference>
<dbReference type="KEGG" id="mmob:F6R98_02335"/>
<dbReference type="OrthoDB" id="9768142at2"/>
<comment type="function">
    <text evidence="2">Mediates coordination of peptidoglycan synthesis and outer membrane constriction during cell division.</text>
</comment>
<dbReference type="GO" id="GO:0030288">
    <property type="term" value="C:outer membrane-bounded periplasmic space"/>
    <property type="evidence" value="ECO:0007669"/>
    <property type="project" value="UniProtKB-UniRule"/>
</dbReference>
<sequence precursor="true">MVSKPPCGNCLSGAMRMNKLLAGVACFVALWSTAVCNAAPPGAGTGYGEAGAADLVGENTLDERVARLEKRLSNEALMDAIKRSEQLQREVQRLHGDIEVLTHDLNTLKKQQTDRFLSLEQRLQSSEAQAPPPASAENNASDAAPPVERDANLPPAPIPPAQQPVAKPATPPPAAKTSAVDEGREAAYQKGLGLLQQGKYPDSIREFKKFQATYPSGEYVDNAVYWTGEAYYVLRDLPSSKEAFRKLIKDYPQSSRLPDAMLKMAYIEYDSGLWSNAKNALNDVIKRFPGSKVAEAAQKRLTKIKQEGH</sequence>
<dbReference type="GO" id="GO:0070206">
    <property type="term" value="P:protein trimerization"/>
    <property type="evidence" value="ECO:0007669"/>
    <property type="project" value="InterPro"/>
</dbReference>
<dbReference type="Gene3D" id="1.25.40.10">
    <property type="entry name" value="Tetratricopeptide repeat domain"/>
    <property type="match status" value="1"/>
</dbReference>
<keyword evidence="2" id="KW-0574">Periplasm</keyword>
<keyword evidence="1 2" id="KW-0732">Signal</keyword>
<dbReference type="InterPro" id="IPR034706">
    <property type="entry name" value="CpoB"/>
</dbReference>
<evidence type="ECO:0000313" key="7">
    <source>
        <dbReference type="Proteomes" id="UP000325755"/>
    </source>
</evidence>
<feature type="chain" id="PRO_5029065761" description="Cell division coordinator CpoB" evidence="2">
    <location>
        <begin position="39"/>
        <end position="309"/>
    </location>
</feature>
<comment type="subcellular location">
    <subcellularLocation>
        <location evidence="2">Periplasm</location>
    </subcellularLocation>
</comment>
<feature type="domain" description="Outer membrane lipoprotein BamD-like" evidence="4">
    <location>
        <begin position="184"/>
        <end position="306"/>
    </location>
</feature>
<dbReference type="GO" id="GO:0043093">
    <property type="term" value="P:FtsZ-dependent cytokinesis"/>
    <property type="evidence" value="ECO:0007669"/>
    <property type="project" value="UniProtKB-UniRule"/>
</dbReference>
<evidence type="ECO:0000256" key="1">
    <source>
        <dbReference type="ARBA" id="ARBA00022729"/>
    </source>
</evidence>
<dbReference type="Pfam" id="PF16331">
    <property type="entry name" value="TolA_bind_tri"/>
    <property type="match status" value="1"/>
</dbReference>
<keyword evidence="2" id="KW-0132">Cell division</keyword>
<dbReference type="InterPro" id="IPR014162">
    <property type="entry name" value="CpoB_C"/>
</dbReference>
<dbReference type="EMBL" id="CP044205">
    <property type="protein sequence ID" value="QFY41607.1"/>
    <property type="molecule type" value="Genomic_DNA"/>
</dbReference>
<evidence type="ECO:0000313" key="6">
    <source>
        <dbReference type="EMBL" id="QFY41607.1"/>
    </source>
</evidence>
<dbReference type="FunCoup" id="A0A5Q0BHF4">
    <property type="interactions" value="65"/>
</dbReference>
<feature type="domain" description="YbgF trimerisation" evidence="5">
    <location>
        <begin position="61"/>
        <end position="132"/>
    </location>
</feature>
<name>A0A5Q0BHF4_9GAMM</name>
<feature type="compositionally biased region" description="Low complexity" evidence="3">
    <location>
        <begin position="124"/>
        <end position="146"/>
    </location>
</feature>
<proteinExistence type="inferred from homology"/>
<keyword evidence="7" id="KW-1185">Reference proteome</keyword>
<comment type="similarity">
    <text evidence="2">Belongs to the CpoB family.</text>
</comment>
<evidence type="ECO:0000256" key="2">
    <source>
        <dbReference type="HAMAP-Rule" id="MF_02066"/>
    </source>
</evidence>
<evidence type="ECO:0000256" key="3">
    <source>
        <dbReference type="SAM" id="MobiDB-lite"/>
    </source>
</evidence>
<dbReference type="InterPro" id="IPR039565">
    <property type="entry name" value="BamD-like"/>
</dbReference>
<feature type="region of interest" description="Disordered" evidence="3">
    <location>
        <begin position="121"/>
        <end position="182"/>
    </location>
</feature>